<accession>A0AAV7LM29</accession>
<dbReference type="Proteomes" id="UP001066276">
    <property type="component" value="Chromosome 11"/>
</dbReference>
<protein>
    <recommendedName>
        <fullName evidence="1">START domain-containing protein</fullName>
    </recommendedName>
</protein>
<dbReference type="GO" id="GO:0005739">
    <property type="term" value="C:mitochondrion"/>
    <property type="evidence" value="ECO:0007669"/>
    <property type="project" value="InterPro"/>
</dbReference>
<reference evidence="2" key="1">
    <citation type="journal article" date="2022" name="bioRxiv">
        <title>Sequencing and chromosome-scale assembly of the giantPleurodeles waltlgenome.</title>
        <authorList>
            <person name="Brown T."/>
            <person name="Elewa A."/>
            <person name="Iarovenko S."/>
            <person name="Subramanian E."/>
            <person name="Araus A.J."/>
            <person name="Petzold A."/>
            <person name="Susuki M."/>
            <person name="Suzuki K.-i.T."/>
            <person name="Hayashi T."/>
            <person name="Toyoda A."/>
            <person name="Oliveira C."/>
            <person name="Osipova E."/>
            <person name="Leigh N.D."/>
            <person name="Simon A."/>
            <person name="Yun M.H."/>
        </authorList>
    </citation>
    <scope>NUCLEOTIDE SEQUENCE</scope>
    <source>
        <strain evidence="2">20211129_DDA</strain>
        <tissue evidence="2">Liver</tissue>
    </source>
</reference>
<dbReference type="Pfam" id="PF01852">
    <property type="entry name" value="START"/>
    <property type="match status" value="1"/>
</dbReference>
<keyword evidence="3" id="KW-1185">Reference proteome</keyword>
<name>A0AAV7LM29_PLEWA</name>
<dbReference type="GO" id="GO:0032367">
    <property type="term" value="P:intracellular cholesterol transport"/>
    <property type="evidence" value="ECO:0007669"/>
    <property type="project" value="TreeGrafter"/>
</dbReference>
<dbReference type="PANTHER" id="PTHR46489">
    <property type="entry name" value="STEROIDOGENIC ACUTE REGULATORY PROTEIN, MITOCHONDRIAL"/>
    <property type="match status" value="1"/>
</dbReference>
<dbReference type="GO" id="GO:0006694">
    <property type="term" value="P:steroid biosynthetic process"/>
    <property type="evidence" value="ECO:0007669"/>
    <property type="project" value="InterPro"/>
</dbReference>
<dbReference type="GO" id="GO:0015485">
    <property type="term" value="F:cholesterol binding"/>
    <property type="evidence" value="ECO:0007669"/>
    <property type="project" value="InterPro"/>
</dbReference>
<dbReference type="InterPro" id="IPR029866">
    <property type="entry name" value="StAR"/>
</dbReference>
<evidence type="ECO:0000313" key="2">
    <source>
        <dbReference type="EMBL" id="KAJ1088475.1"/>
    </source>
</evidence>
<proteinExistence type="predicted"/>
<comment type="caution">
    <text evidence="2">The sequence shown here is derived from an EMBL/GenBank/DDBJ whole genome shotgun (WGS) entry which is preliminary data.</text>
</comment>
<dbReference type="InterPro" id="IPR023393">
    <property type="entry name" value="START-like_dom_sf"/>
</dbReference>
<dbReference type="Gene3D" id="3.30.530.20">
    <property type="match status" value="1"/>
</dbReference>
<dbReference type="EMBL" id="JANPWB010000015">
    <property type="protein sequence ID" value="KAJ1088475.1"/>
    <property type="molecule type" value="Genomic_DNA"/>
</dbReference>
<evidence type="ECO:0000313" key="3">
    <source>
        <dbReference type="Proteomes" id="UP001066276"/>
    </source>
</evidence>
<organism evidence="2 3">
    <name type="scientific">Pleurodeles waltl</name>
    <name type="common">Iberian ribbed newt</name>
    <dbReference type="NCBI Taxonomy" id="8319"/>
    <lineage>
        <taxon>Eukaryota</taxon>
        <taxon>Metazoa</taxon>
        <taxon>Chordata</taxon>
        <taxon>Craniata</taxon>
        <taxon>Vertebrata</taxon>
        <taxon>Euteleostomi</taxon>
        <taxon>Amphibia</taxon>
        <taxon>Batrachia</taxon>
        <taxon>Caudata</taxon>
        <taxon>Salamandroidea</taxon>
        <taxon>Salamandridae</taxon>
        <taxon>Pleurodelinae</taxon>
        <taxon>Pleurodeles</taxon>
    </lineage>
</organism>
<feature type="domain" description="START" evidence="1">
    <location>
        <begin position="95"/>
        <end position="173"/>
    </location>
</feature>
<dbReference type="InterPro" id="IPR002913">
    <property type="entry name" value="START_lipid-bd_dom"/>
</dbReference>
<evidence type="ECO:0000259" key="1">
    <source>
        <dbReference type="Pfam" id="PF01852"/>
    </source>
</evidence>
<dbReference type="PANTHER" id="PTHR46489:SF1">
    <property type="entry name" value="STEROIDOGENIC ACUTE REGULATORY PROTEIN, MITOCHONDRIAL"/>
    <property type="match status" value="1"/>
</dbReference>
<dbReference type="SUPFAM" id="SSF55961">
    <property type="entry name" value="Bet v1-like"/>
    <property type="match status" value="1"/>
</dbReference>
<dbReference type="AlphaFoldDB" id="A0AAV7LM29"/>
<dbReference type="GO" id="GO:0120020">
    <property type="term" value="F:cholesterol transfer activity"/>
    <property type="evidence" value="ECO:0007669"/>
    <property type="project" value="InterPro"/>
</dbReference>
<sequence>MTGLRRTAAMAIGQQLDRLAFAGPGPSTWVNHVRRRSSLLMIDCVAMQKPHFKLKKLRLQSHTNTDGKLLPGFATIGSRLEENPFSEIEMSYVKQGEEAMKKSLKILQEQDGWKTEIEAQNGDKVLSKVLPDIGKVFKLEVVLDQPLNSLYGELVDRMEQMGNWNPNVKEVKVE</sequence>
<dbReference type="GO" id="GO:0050810">
    <property type="term" value="P:regulation of steroid biosynthetic process"/>
    <property type="evidence" value="ECO:0007669"/>
    <property type="project" value="TreeGrafter"/>
</dbReference>
<gene>
    <name evidence="2" type="ORF">NDU88_001632</name>
</gene>